<evidence type="ECO:0000256" key="7">
    <source>
        <dbReference type="HAMAP-Rule" id="MF_00258"/>
    </source>
</evidence>
<dbReference type="InterPro" id="IPR004391">
    <property type="entry name" value="Glu_race"/>
</dbReference>
<comment type="caution">
    <text evidence="8">The sequence shown here is derived from an EMBL/GenBank/DDBJ whole genome shotgun (WGS) entry which is preliminary data.</text>
</comment>
<accession>A0A9D1ZWS5</accession>
<dbReference type="EMBL" id="DXCQ01000074">
    <property type="protein sequence ID" value="HIY97647.1"/>
    <property type="molecule type" value="Genomic_DNA"/>
</dbReference>
<evidence type="ECO:0000256" key="6">
    <source>
        <dbReference type="ARBA" id="ARBA00023316"/>
    </source>
</evidence>
<feature type="active site" description="Proton donor/acceptor" evidence="7">
    <location>
        <position position="178"/>
    </location>
</feature>
<dbReference type="PANTHER" id="PTHR21198">
    <property type="entry name" value="GLUTAMATE RACEMASE"/>
    <property type="match status" value="1"/>
</dbReference>
<dbReference type="GO" id="GO:0071555">
    <property type="term" value="P:cell wall organization"/>
    <property type="evidence" value="ECO:0007669"/>
    <property type="project" value="UniProtKB-KW"/>
</dbReference>
<keyword evidence="5 7" id="KW-0413">Isomerase</keyword>
<dbReference type="SUPFAM" id="SSF53681">
    <property type="entry name" value="Aspartate/glutamate racemase"/>
    <property type="match status" value="2"/>
</dbReference>
<evidence type="ECO:0000256" key="2">
    <source>
        <dbReference type="ARBA" id="ARBA00013090"/>
    </source>
</evidence>
<evidence type="ECO:0000313" key="8">
    <source>
        <dbReference type="EMBL" id="HIY97647.1"/>
    </source>
</evidence>
<feature type="binding site" evidence="7">
    <location>
        <begin position="74"/>
        <end position="75"/>
    </location>
    <ligand>
        <name>substrate</name>
    </ligand>
</feature>
<dbReference type="GO" id="GO:0009252">
    <property type="term" value="P:peptidoglycan biosynthetic process"/>
    <property type="evidence" value="ECO:0007669"/>
    <property type="project" value="UniProtKB-UniRule"/>
</dbReference>
<dbReference type="Proteomes" id="UP000886750">
    <property type="component" value="Unassembled WGS sequence"/>
</dbReference>
<name>A0A9D1ZWS5_9FIRM</name>
<keyword evidence="3 7" id="KW-0133">Cell shape</keyword>
<evidence type="ECO:0000256" key="1">
    <source>
        <dbReference type="ARBA" id="ARBA00001602"/>
    </source>
</evidence>
<dbReference type="Gene3D" id="3.40.50.1860">
    <property type="match status" value="2"/>
</dbReference>
<proteinExistence type="inferred from homology"/>
<reference evidence="8" key="2">
    <citation type="submission" date="2021-04" db="EMBL/GenBank/DDBJ databases">
        <authorList>
            <person name="Gilroy R."/>
        </authorList>
    </citation>
    <scope>NUCLEOTIDE SEQUENCE</scope>
    <source>
        <strain evidence="8">1345</strain>
    </source>
</reference>
<evidence type="ECO:0000256" key="3">
    <source>
        <dbReference type="ARBA" id="ARBA00022960"/>
    </source>
</evidence>
<evidence type="ECO:0000256" key="4">
    <source>
        <dbReference type="ARBA" id="ARBA00022984"/>
    </source>
</evidence>
<organism evidence="8 9">
    <name type="scientific">Candidatus Borkfalkia excrementigallinarum</name>
    <dbReference type="NCBI Taxonomy" id="2838506"/>
    <lineage>
        <taxon>Bacteria</taxon>
        <taxon>Bacillati</taxon>
        <taxon>Bacillota</taxon>
        <taxon>Clostridia</taxon>
        <taxon>Christensenellales</taxon>
        <taxon>Christensenellaceae</taxon>
        <taxon>Candidatus Borkfalkia</taxon>
    </lineage>
</organism>
<feature type="binding site" evidence="7">
    <location>
        <begin position="10"/>
        <end position="11"/>
    </location>
    <ligand>
        <name>substrate</name>
    </ligand>
</feature>
<comment type="function">
    <text evidence="7">Provides the (R)-glutamate required for cell wall biosynthesis.</text>
</comment>
<sequence>MEREYTAFFDSGIGGLTVLREFFRRYPSEKCIYLGDNENAPYGNRPEWEIKSLSERAFRTLAKYPLKAAVIACNTVTAECADRLREKYPFPIVGMEPAVKPAAAFAGEGKVLLLATRATLASARVHALVRTYENSGGIVAHCPERLAGDIESRIFDLRRVRLREYLPADKFSAVVLGCTHYIFLRTRMQSFYGCRVFDGNAGTVARLAQVARLGPPAPQMAETAADVGRNAATSGTADHRDVQIGTADHFAQKTNKCSKNFQISPKNCPIFIGKSANFNETVFKMLLKDQN</sequence>
<feature type="active site" description="Proton donor/acceptor" evidence="7">
    <location>
        <position position="73"/>
    </location>
</feature>
<dbReference type="InterPro" id="IPR015942">
    <property type="entry name" value="Asp/Glu/hydantoin_racemase"/>
</dbReference>
<dbReference type="PANTHER" id="PTHR21198:SF3">
    <property type="entry name" value="GLUTAMATE RACEMASE"/>
    <property type="match status" value="1"/>
</dbReference>
<dbReference type="HAMAP" id="MF_00258">
    <property type="entry name" value="Glu_racemase"/>
    <property type="match status" value="1"/>
</dbReference>
<dbReference type="GO" id="GO:0008360">
    <property type="term" value="P:regulation of cell shape"/>
    <property type="evidence" value="ECO:0007669"/>
    <property type="project" value="UniProtKB-KW"/>
</dbReference>
<comment type="catalytic activity">
    <reaction evidence="1 7">
        <text>L-glutamate = D-glutamate</text>
        <dbReference type="Rhea" id="RHEA:12813"/>
        <dbReference type="ChEBI" id="CHEBI:29985"/>
        <dbReference type="ChEBI" id="CHEBI:29986"/>
        <dbReference type="EC" id="5.1.1.3"/>
    </reaction>
</comment>
<dbReference type="Pfam" id="PF01177">
    <property type="entry name" value="Asp_Glu_race"/>
    <property type="match status" value="1"/>
</dbReference>
<comment type="pathway">
    <text evidence="7">Cell wall biogenesis; peptidoglycan biosynthesis.</text>
</comment>
<comment type="similarity">
    <text evidence="7">Belongs to the aspartate/glutamate racemases family.</text>
</comment>
<evidence type="ECO:0000313" key="9">
    <source>
        <dbReference type="Proteomes" id="UP000886750"/>
    </source>
</evidence>
<keyword evidence="4 7" id="KW-0573">Peptidoglycan synthesis</keyword>
<gene>
    <name evidence="7 8" type="primary">murI</name>
    <name evidence="8" type="ORF">H9729_08150</name>
</gene>
<dbReference type="NCBIfam" id="TIGR00067">
    <property type="entry name" value="glut_race"/>
    <property type="match status" value="1"/>
</dbReference>
<keyword evidence="6 7" id="KW-0961">Cell wall biogenesis/degradation</keyword>
<dbReference type="InterPro" id="IPR001920">
    <property type="entry name" value="Asp/Glu_race"/>
</dbReference>
<evidence type="ECO:0000256" key="5">
    <source>
        <dbReference type="ARBA" id="ARBA00023235"/>
    </source>
</evidence>
<protein>
    <recommendedName>
        <fullName evidence="2 7">Glutamate racemase</fullName>
        <ecNumber evidence="2 7">5.1.1.3</ecNumber>
    </recommendedName>
</protein>
<reference evidence="8" key="1">
    <citation type="journal article" date="2021" name="PeerJ">
        <title>Extensive microbial diversity within the chicken gut microbiome revealed by metagenomics and culture.</title>
        <authorList>
            <person name="Gilroy R."/>
            <person name="Ravi A."/>
            <person name="Getino M."/>
            <person name="Pursley I."/>
            <person name="Horton D.L."/>
            <person name="Alikhan N.F."/>
            <person name="Baker D."/>
            <person name="Gharbi K."/>
            <person name="Hall N."/>
            <person name="Watson M."/>
            <person name="Adriaenssens E.M."/>
            <person name="Foster-Nyarko E."/>
            <person name="Jarju S."/>
            <person name="Secka A."/>
            <person name="Antonio M."/>
            <person name="Oren A."/>
            <person name="Chaudhuri R.R."/>
            <person name="La Ragione R."/>
            <person name="Hildebrand F."/>
            <person name="Pallen M.J."/>
        </authorList>
    </citation>
    <scope>NUCLEOTIDE SEQUENCE</scope>
    <source>
        <strain evidence="8">1345</strain>
    </source>
</reference>
<dbReference type="GO" id="GO:0008881">
    <property type="term" value="F:glutamate racemase activity"/>
    <property type="evidence" value="ECO:0007669"/>
    <property type="project" value="UniProtKB-UniRule"/>
</dbReference>
<feature type="binding site" evidence="7">
    <location>
        <begin position="42"/>
        <end position="43"/>
    </location>
    <ligand>
        <name>substrate</name>
    </ligand>
</feature>
<dbReference type="AlphaFoldDB" id="A0A9D1ZWS5"/>
<dbReference type="EC" id="5.1.1.3" evidence="2 7"/>
<feature type="binding site" evidence="7">
    <location>
        <begin position="179"/>
        <end position="180"/>
    </location>
    <ligand>
        <name>substrate</name>
    </ligand>
</feature>